<evidence type="ECO:0000256" key="1">
    <source>
        <dbReference type="SAM" id="MobiDB-lite"/>
    </source>
</evidence>
<dbReference type="AlphaFoldDB" id="A0A150U2Z5"/>
<evidence type="ECO:0000313" key="2">
    <source>
        <dbReference type="EMBL" id="KYG11246.1"/>
    </source>
</evidence>
<sequence>MSEQLKSADVAYEWKVFPVRVDGAAEKMNLAEEEGYVVFSIQPSRVGEFVVFARRPRVASSEQSKQPDAGTSAGPVQAADAPRRNLVRGTREMINTGGF</sequence>
<accession>A0A150U2Z5</accession>
<proteinExistence type="predicted"/>
<reference evidence="2 3" key="1">
    <citation type="submission" date="2014-02" db="EMBL/GenBank/DDBJ databases">
        <title>The small core and large imbalanced accessory genome model reveals a collaborative survival strategy of Sorangium cellulosum strains in nature.</title>
        <authorList>
            <person name="Han K."/>
            <person name="Peng R."/>
            <person name="Blom J."/>
            <person name="Li Y.-Z."/>
        </authorList>
    </citation>
    <scope>NUCLEOTIDE SEQUENCE [LARGE SCALE GENOMIC DNA]</scope>
    <source>
        <strain evidence="2 3">So0007-03</strain>
    </source>
</reference>
<dbReference type="Proteomes" id="UP000075502">
    <property type="component" value="Unassembled WGS sequence"/>
</dbReference>
<gene>
    <name evidence="2" type="ORF">BE21_08245</name>
</gene>
<feature type="region of interest" description="Disordered" evidence="1">
    <location>
        <begin position="57"/>
        <end position="99"/>
    </location>
</feature>
<name>A0A150U2Z5_SORCE</name>
<protein>
    <submittedName>
        <fullName evidence="2">Uncharacterized protein</fullName>
    </submittedName>
</protein>
<comment type="caution">
    <text evidence="2">The sequence shown here is derived from an EMBL/GenBank/DDBJ whole genome shotgun (WGS) entry which is preliminary data.</text>
</comment>
<evidence type="ECO:0000313" key="3">
    <source>
        <dbReference type="Proteomes" id="UP000075502"/>
    </source>
</evidence>
<dbReference type="EMBL" id="JEME01000088">
    <property type="protein sequence ID" value="KYG11246.1"/>
    <property type="molecule type" value="Genomic_DNA"/>
</dbReference>
<organism evidence="2 3">
    <name type="scientific">Sorangium cellulosum</name>
    <name type="common">Polyangium cellulosum</name>
    <dbReference type="NCBI Taxonomy" id="56"/>
    <lineage>
        <taxon>Bacteria</taxon>
        <taxon>Pseudomonadati</taxon>
        <taxon>Myxococcota</taxon>
        <taxon>Polyangia</taxon>
        <taxon>Polyangiales</taxon>
        <taxon>Polyangiaceae</taxon>
        <taxon>Sorangium</taxon>
    </lineage>
</organism>